<dbReference type="InterPro" id="IPR027482">
    <property type="entry name" value="Sec1-like_dom2"/>
</dbReference>
<evidence type="ECO:0000256" key="8">
    <source>
        <dbReference type="PROSITE-ProRule" id="PRU00546"/>
    </source>
</evidence>
<evidence type="ECO:0000256" key="5">
    <source>
        <dbReference type="ARBA" id="ARBA00022833"/>
    </source>
</evidence>
<dbReference type="GO" id="GO:0016192">
    <property type="term" value="P:vesicle-mediated transport"/>
    <property type="evidence" value="ECO:0007669"/>
    <property type="project" value="InterPro"/>
</dbReference>
<dbReference type="PRINTS" id="PR00625">
    <property type="entry name" value="JDOMAIN"/>
</dbReference>
<dbReference type="PROSITE" id="PS50076">
    <property type="entry name" value="DNAJ_2"/>
    <property type="match status" value="1"/>
</dbReference>
<dbReference type="GO" id="GO:0051082">
    <property type="term" value="F:unfolded protein binding"/>
    <property type="evidence" value="ECO:0007669"/>
    <property type="project" value="InterPro"/>
</dbReference>
<keyword evidence="5 8" id="KW-0862">Zinc</keyword>
<dbReference type="Gene3D" id="1.25.40.60">
    <property type="match status" value="1"/>
</dbReference>
<feature type="domain" description="J" evidence="10">
    <location>
        <begin position="765"/>
        <end position="829"/>
    </location>
</feature>
<dbReference type="Gene3D" id="2.60.260.20">
    <property type="entry name" value="Urease metallochaperone UreE, N-terminal domain"/>
    <property type="match status" value="2"/>
</dbReference>
<dbReference type="PROSITE" id="PS00636">
    <property type="entry name" value="DNAJ_1"/>
    <property type="match status" value="1"/>
</dbReference>
<feature type="compositionally biased region" description="Low complexity" evidence="9">
    <location>
        <begin position="1133"/>
        <end position="1143"/>
    </location>
</feature>
<keyword evidence="4 8" id="KW-0863">Zinc-finger</keyword>
<dbReference type="InterPro" id="IPR036045">
    <property type="entry name" value="Sec1-like_sf"/>
</dbReference>
<dbReference type="InterPro" id="IPR043127">
    <property type="entry name" value="Sec-1-like_dom3a"/>
</dbReference>
<keyword evidence="13" id="KW-1185">Reference proteome</keyword>
<dbReference type="HAMAP" id="MF_01152">
    <property type="entry name" value="DnaJ"/>
    <property type="match status" value="1"/>
</dbReference>
<dbReference type="CDD" id="cd10747">
    <property type="entry name" value="DnaJ_C"/>
    <property type="match status" value="1"/>
</dbReference>
<feature type="compositionally biased region" description="Basic and acidic residues" evidence="9">
    <location>
        <begin position="1152"/>
        <end position="1162"/>
    </location>
</feature>
<evidence type="ECO:0000313" key="12">
    <source>
        <dbReference type="EMBL" id="WFD25284.1"/>
    </source>
</evidence>
<evidence type="ECO:0000259" key="10">
    <source>
        <dbReference type="PROSITE" id="PS50076"/>
    </source>
</evidence>
<feature type="domain" description="CR-type" evidence="11">
    <location>
        <begin position="902"/>
        <end position="983"/>
    </location>
</feature>
<dbReference type="InterPro" id="IPR008971">
    <property type="entry name" value="HSP40/DnaJ_pept-bd"/>
</dbReference>
<dbReference type="InterPro" id="IPR043154">
    <property type="entry name" value="Sec-1-like_dom1"/>
</dbReference>
<sequence>MAVPTPGTTPGGAHAQNDVSSLRSAQVHSLLSMLNFNNPAFSHTSSTGQPGENGVPVAPLVWKVLIMDQTSTDILATSLRVQDLRENGVTLHLQLHTDRPALPDVPAVYFVSPTSANVARIAKDIGQGLYESTYVNFTSALPRPVLEEFAQAVAKVGGGAQVRQVYDQFLDYIVLQPKLFQLLPKAAKASSGELSTTYEQLHSPQSDQEQVEKETDRIATGLLSVMATIGTIPIIRAPRGSAAELVARKLESKLREQTQGSRSATGLFAASGSSTAWSKERPVLIIMDRHMDLVPMIAHSWTYQALVYDVLATKMNRVTVQDAEKPAASKRSYDLDAKDYFWAKNAEIPFPQVAEDIDNELNKYRQEANEIMRSTGISSMDDVGQLDASSNASHLKAAVTALPKLTARKQTIDAHMNIATALLQGIKTRGLDELYQLEEAIIRQSKTSIMEALQNPAIQSAEDKMRLFLVYYLSTPGGALSRKEVEDFGSVLKQQGADLAPLQYARKAREIMRFSMDAPMPAPAPGGNELFKGFSSLSSRLTDKLKDSRLENLVAGVKNFLPIQKDYTITRLVSSIMDPASANAQALQETDDYLFLDPRQPRGRGTGMAPGGAKARQPFSHAIVFVVGGGSHVESTNLQDPMAEAVFAHKVRQHGLEGHFGVIDSCGTADYHEDEEPDMRYVGLFDMLSTVRVCKMHNVPIQHLARAVTMEDFYKFDYIFGMDSNNIKNLQRIQPKGSKASVQMFSSFDDGATVMDPLETKHSTRYSSNANVKRDASAKDIKHAYYQLAKKYHPDTSKEPGAKERFVEIQSAYDILSDEQKRASYDQFGSADGPGGFDPFGGAAGASPFGGFNPGSAESIFESLFGGAFGGGRGARAGFTPETRGEDIDASVSISFEEACKGTSRTVTIHPVEHCGACNGTGLKPNAKRTTCHVCRGTGTRTFVIQGGFQMASTCPACNGTGSTIAPGDECTTCSGAGRVKSTRTITVNIPAGVDDGYRIRKDGAGDVPLMGSGPAGSLFVRIHVTPSRIWRRQGTNLFYSATIPFYTAALGGRVRVPTLDGDVDVRVPAGTQAGDEMILRGRGVPRLGSRKNYDVSGDLMVQFDITIPRSLSKRQKELLQQFSDDYEGKKPSQSSETSTSQSDTMPSSTDSETKKGNDGKS</sequence>
<dbReference type="Pfam" id="PF00226">
    <property type="entry name" value="DnaJ"/>
    <property type="match status" value="1"/>
</dbReference>
<dbReference type="Gene3D" id="2.10.230.10">
    <property type="entry name" value="Heat shock protein DnaJ, cysteine-rich domain"/>
    <property type="match status" value="1"/>
</dbReference>
<dbReference type="AlphaFoldDB" id="A0AAF0J0U5"/>
<dbReference type="EMBL" id="CP119892">
    <property type="protein sequence ID" value="WFD25284.1"/>
    <property type="molecule type" value="Genomic_DNA"/>
</dbReference>
<comment type="similarity">
    <text evidence="1">Belongs to the STXBP/unc-18/SEC1 family.</text>
</comment>
<keyword evidence="2 8" id="KW-0479">Metal-binding</keyword>
<dbReference type="SUPFAM" id="SSF56815">
    <property type="entry name" value="Sec1/munc18-like (SM) proteins"/>
    <property type="match status" value="1"/>
</dbReference>
<dbReference type="GO" id="GO:0005524">
    <property type="term" value="F:ATP binding"/>
    <property type="evidence" value="ECO:0007669"/>
    <property type="project" value="InterPro"/>
</dbReference>
<dbReference type="SMART" id="SM00226">
    <property type="entry name" value="LMWPc"/>
    <property type="match status" value="1"/>
</dbReference>
<dbReference type="Pfam" id="PF00684">
    <property type="entry name" value="DnaJ_CXXCXGXG"/>
    <property type="match status" value="1"/>
</dbReference>
<dbReference type="PANTHER" id="PTHR43096">
    <property type="entry name" value="DNAJ HOMOLOG 1, MITOCHONDRIAL-RELATED"/>
    <property type="match status" value="1"/>
</dbReference>
<dbReference type="SUPFAM" id="SSF52788">
    <property type="entry name" value="Phosphotyrosine protein phosphatases I"/>
    <property type="match status" value="1"/>
</dbReference>
<dbReference type="SMART" id="SM00271">
    <property type="entry name" value="DnaJ"/>
    <property type="match status" value="1"/>
</dbReference>
<evidence type="ECO:0000259" key="11">
    <source>
        <dbReference type="PROSITE" id="PS51188"/>
    </source>
</evidence>
<feature type="region of interest" description="Disordered" evidence="9">
    <location>
        <begin position="1119"/>
        <end position="1162"/>
    </location>
</feature>
<keyword evidence="6" id="KW-0143">Chaperone</keyword>
<dbReference type="InterPro" id="IPR001305">
    <property type="entry name" value="HSP_DnaJ_Cys-rich_dom"/>
</dbReference>
<dbReference type="Pfam" id="PF00995">
    <property type="entry name" value="Sec1"/>
    <property type="match status" value="1"/>
</dbReference>
<dbReference type="InterPro" id="IPR023485">
    <property type="entry name" value="Ptyr_pPase"/>
</dbReference>
<dbReference type="Gene3D" id="3.40.50.1910">
    <property type="match status" value="1"/>
</dbReference>
<dbReference type="Gene3D" id="3.90.830.10">
    <property type="entry name" value="Syntaxin Binding Protein 1, Chain A, domain 2"/>
    <property type="match status" value="1"/>
</dbReference>
<gene>
    <name evidence="12" type="primary">SLY1</name>
    <name evidence="12" type="ORF">MNAN1_000253</name>
</gene>
<dbReference type="InterPro" id="IPR001619">
    <property type="entry name" value="Sec1-like"/>
</dbReference>
<dbReference type="CDD" id="cd10719">
    <property type="entry name" value="DnaJ_zf"/>
    <property type="match status" value="1"/>
</dbReference>
<evidence type="ECO:0000256" key="7">
    <source>
        <dbReference type="ARBA" id="ARBA00072890"/>
    </source>
</evidence>
<name>A0AAF0J0U5_9BASI</name>
<dbReference type="InterPro" id="IPR002939">
    <property type="entry name" value="DnaJ_C"/>
</dbReference>
<dbReference type="Gene3D" id="3.40.50.2060">
    <property type="match status" value="1"/>
</dbReference>
<keyword evidence="3" id="KW-0677">Repeat</keyword>
<evidence type="ECO:0000256" key="9">
    <source>
        <dbReference type="SAM" id="MobiDB-lite"/>
    </source>
</evidence>
<evidence type="ECO:0000256" key="1">
    <source>
        <dbReference type="ARBA" id="ARBA00009884"/>
    </source>
</evidence>
<dbReference type="GO" id="GO:0042026">
    <property type="term" value="P:protein refolding"/>
    <property type="evidence" value="ECO:0007669"/>
    <property type="project" value="TreeGrafter"/>
</dbReference>
<evidence type="ECO:0000256" key="3">
    <source>
        <dbReference type="ARBA" id="ARBA00022737"/>
    </source>
</evidence>
<dbReference type="CDD" id="cd06257">
    <property type="entry name" value="DnaJ"/>
    <property type="match status" value="1"/>
</dbReference>
<dbReference type="PROSITE" id="PS51188">
    <property type="entry name" value="ZF_CR"/>
    <property type="match status" value="1"/>
</dbReference>
<dbReference type="InterPro" id="IPR001623">
    <property type="entry name" value="DnaJ_domain"/>
</dbReference>
<dbReference type="InterPro" id="IPR036869">
    <property type="entry name" value="J_dom_sf"/>
</dbReference>
<dbReference type="SUPFAM" id="SSF57938">
    <property type="entry name" value="DnaJ/Hsp40 cysteine-rich domain"/>
    <property type="match status" value="1"/>
</dbReference>
<organism evidence="12 13">
    <name type="scientific">Malassezia nana</name>
    <dbReference type="NCBI Taxonomy" id="180528"/>
    <lineage>
        <taxon>Eukaryota</taxon>
        <taxon>Fungi</taxon>
        <taxon>Dikarya</taxon>
        <taxon>Basidiomycota</taxon>
        <taxon>Ustilaginomycotina</taxon>
        <taxon>Malasseziomycetes</taxon>
        <taxon>Malasseziales</taxon>
        <taxon>Malasseziaceae</taxon>
        <taxon>Malassezia</taxon>
    </lineage>
</organism>
<dbReference type="SUPFAM" id="SSF46565">
    <property type="entry name" value="Chaperone J-domain"/>
    <property type="match status" value="1"/>
</dbReference>
<evidence type="ECO:0000256" key="4">
    <source>
        <dbReference type="ARBA" id="ARBA00022771"/>
    </source>
</evidence>
<dbReference type="GO" id="GO:0031072">
    <property type="term" value="F:heat shock protein binding"/>
    <property type="evidence" value="ECO:0007669"/>
    <property type="project" value="InterPro"/>
</dbReference>
<dbReference type="Pfam" id="PF01451">
    <property type="entry name" value="LMWPc"/>
    <property type="match status" value="1"/>
</dbReference>
<dbReference type="Proteomes" id="UP001213623">
    <property type="component" value="Chromosome 1"/>
</dbReference>
<proteinExistence type="inferred from homology"/>
<dbReference type="InterPro" id="IPR018253">
    <property type="entry name" value="DnaJ_domain_CS"/>
</dbReference>
<evidence type="ECO:0000256" key="2">
    <source>
        <dbReference type="ARBA" id="ARBA00022723"/>
    </source>
</evidence>
<reference evidence="12" key="1">
    <citation type="submission" date="2023-03" db="EMBL/GenBank/DDBJ databases">
        <title>Mating type loci evolution in Malassezia.</title>
        <authorList>
            <person name="Coelho M.A."/>
        </authorList>
    </citation>
    <scope>NUCLEOTIDE SEQUENCE</scope>
    <source>
        <strain evidence="12">CBS 9557</strain>
    </source>
</reference>
<accession>A0AAF0J0U5</accession>
<dbReference type="GO" id="GO:0005737">
    <property type="term" value="C:cytoplasm"/>
    <property type="evidence" value="ECO:0007669"/>
    <property type="project" value="TreeGrafter"/>
</dbReference>
<dbReference type="FunFam" id="2.10.230.10:FF:000001">
    <property type="entry name" value="DnaJ subfamily A member 2"/>
    <property type="match status" value="1"/>
</dbReference>
<dbReference type="SUPFAM" id="SSF49493">
    <property type="entry name" value="HSP40/DnaJ peptide-binding domain"/>
    <property type="match status" value="2"/>
</dbReference>
<dbReference type="InterPro" id="IPR036196">
    <property type="entry name" value="Ptyr_pPase_sf"/>
</dbReference>
<dbReference type="GO" id="GO:0009408">
    <property type="term" value="P:response to heat"/>
    <property type="evidence" value="ECO:0007669"/>
    <property type="project" value="InterPro"/>
</dbReference>
<dbReference type="FunFam" id="2.60.260.20:FF:000005">
    <property type="entry name" value="Chaperone protein dnaJ 1, mitochondrial"/>
    <property type="match status" value="1"/>
</dbReference>
<protein>
    <recommendedName>
        <fullName evidence="7">DnaJ homolog 1, mitochondrial</fullName>
    </recommendedName>
</protein>
<dbReference type="NCBIfam" id="NF008035">
    <property type="entry name" value="PRK10767.1"/>
    <property type="match status" value="1"/>
</dbReference>
<evidence type="ECO:0000256" key="6">
    <source>
        <dbReference type="ARBA" id="ARBA00023186"/>
    </source>
</evidence>
<dbReference type="InterPro" id="IPR012724">
    <property type="entry name" value="DnaJ"/>
</dbReference>
<evidence type="ECO:0000313" key="13">
    <source>
        <dbReference type="Proteomes" id="UP001213623"/>
    </source>
</evidence>
<dbReference type="Pfam" id="PF01556">
    <property type="entry name" value="DnaJ_C"/>
    <property type="match status" value="1"/>
</dbReference>
<dbReference type="GO" id="GO:0008270">
    <property type="term" value="F:zinc ion binding"/>
    <property type="evidence" value="ECO:0007669"/>
    <property type="project" value="UniProtKB-KW"/>
</dbReference>
<dbReference type="InterPro" id="IPR036410">
    <property type="entry name" value="HSP_DnaJ_Cys-rich_dom_sf"/>
</dbReference>
<feature type="region of interest" description="Disordered" evidence="9">
    <location>
        <begin position="1"/>
        <end position="20"/>
    </location>
</feature>
<dbReference type="Gene3D" id="1.10.287.110">
    <property type="entry name" value="DnaJ domain"/>
    <property type="match status" value="1"/>
</dbReference>
<feature type="zinc finger region" description="CR-type" evidence="8">
    <location>
        <begin position="902"/>
        <end position="983"/>
    </location>
</feature>
<dbReference type="PANTHER" id="PTHR43096:SF52">
    <property type="entry name" value="DNAJ HOMOLOG 1, MITOCHONDRIAL-RELATED"/>
    <property type="match status" value="1"/>
</dbReference>